<feature type="domain" description="PNPLA" evidence="3">
    <location>
        <begin position="162"/>
        <end position="277"/>
    </location>
</feature>
<name>C3YT21_BRAFL</name>
<accession>C3YT21</accession>
<evidence type="ECO:0000259" key="3">
    <source>
        <dbReference type="Pfam" id="PF01734"/>
    </source>
</evidence>
<dbReference type="PANTHER" id="PTHR46394">
    <property type="entry name" value="ANNEXIN"/>
    <property type="match status" value="1"/>
</dbReference>
<dbReference type="EMBL" id="GG666551">
    <property type="protein sequence ID" value="EEN56589.1"/>
    <property type="molecule type" value="Genomic_DNA"/>
</dbReference>
<reference evidence="4" key="1">
    <citation type="journal article" date="2008" name="Nature">
        <title>The amphioxus genome and the evolution of the chordate karyotype.</title>
        <authorList>
            <consortium name="US DOE Joint Genome Institute (JGI-PGF)"/>
            <person name="Putnam N.H."/>
            <person name="Butts T."/>
            <person name="Ferrier D.E.K."/>
            <person name="Furlong R.F."/>
            <person name="Hellsten U."/>
            <person name="Kawashima T."/>
            <person name="Robinson-Rechavi M."/>
            <person name="Shoguchi E."/>
            <person name="Terry A."/>
            <person name="Yu J.-K."/>
            <person name="Benito-Gutierrez E.L."/>
            <person name="Dubchak I."/>
            <person name="Garcia-Fernandez J."/>
            <person name="Gibson-Brown J.J."/>
            <person name="Grigoriev I.V."/>
            <person name="Horton A.C."/>
            <person name="de Jong P.J."/>
            <person name="Jurka J."/>
            <person name="Kapitonov V.V."/>
            <person name="Kohara Y."/>
            <person name="Kuroki Y."/>
            <person name="Lindquist E."/>
            <person name="Lucas S."/>
            <person name="Osoegawa K."/>
            <person name="Pennacchio L.A."/>
            <person name="Salamov A.A."/>
            <person name="Satou Y."/>
            <person name="Sauka-Spengler T."/>
            <person name="Schmutz J."/>
            <person name="Shin-I T."/>
            <person name="Toyoda A."/>
            <person name="Bronner-Fraser M."/>
            <person name="Fujiyama A."/>
            <person name="Holland L.Z."/>
            <person name="Holland P.W.H."/>
            <person name="Satoh N."/>
            <person name="Rokhsar D.S."/>
        </authorList>
    </citation>
    <scope>NUCLEOTIDE SEQUENCE [LARGE SCALE GENOMIC DNA]</scope>
    <source>
        <strain evidence="4">S238N-H82</strain>
        <tissue evidence="4">Testes</tissue>
    </source>
</reference>
<dbReference type="Pfam" id="PF01734">
    <property type="entry name" value="Patatin"/>
    <property type="match status" value="1"/>
</dbReference>
<evidence type="ECO:0000313" key="4">
    <source>
        <dbReference type="EMBL" id="EEN56589.1"/>
    </source>
</evidence>
<keyword evidence="1" id="KW-0443">Lipid metabolism</keyword>
<feature type="region of interest" description="Disordered" evidence="2">
    <location>
        <begin position="21"/>
        <end position="67"/>
    </location>
</feature>
<dbReference type="STRING" id="7739.C3YT21"/>
<dbReference type="InterPro" id="IPR002641">
    <property type="entry name" value="PNPLA_dom"/>
</dbReference>
<gene>
    <name evidence="4" type="ORF">BRAFLDRAFT_70046</name>
</gene>
<proteinExistence type="predicted"/>
<dbReference type="SUPFAM" id="SSF52151">
    <property type="entry name" value="FabD/lysophospholipase-like"/>
    <property type="match status" value="1"/>
</dbReference>
<dbReference type="PANTHER" id="PTHR46394:SF1">
    <property type="entry name" value="PNPLA DOMAIN-CONTAINING PROTEIN"/>
    <property type="match status" value="1"/>
</dbReference>
<dbReference type="InterPro" id="IPR016035">
    <property type="entry name" value="Acyl_Trfase/lysoPLipase"/>
</dbReference>
<dbReference type="GO" id="GO:0006629">
    <property type="term" value="P:lipid metabolic process"/>
    <property type="evidence" value="ECO:0007669"/>
    <property type="project" value="UniProtKB-KW"/>
</dbReference>
<protein>
    <recommendedName>
        <fullName evidence="3">PNPLA domain-containing protein</fullName>
    </recommendedName>
</protein>
<dbReference type="InterPro" id="IPR052580">
    <property type="entry name" value="Lipid_Hydrolase"/>
</dbReference>
<dbReference type="AlphaFoldDB" id="C3YT21"/>
<dbReference type="Gene3D" id="3.40.1090.10">
    <property type="entry name" value="Cytosolic phospholipase A2 catalytic domain"/>
    <property type="match status" value="1"/>
</dbReference>
<dbReference type="InParanoid" id="C3YT21"/>
<sequence length="282" mass="31076">MHCDDAAVVDDGNAMEATITFNGEEEIPAEGATDNTEFYKKLSDDEASEKASLPPEEGKPVERTPSFLERMSRRFSFKKSEDNGEPKPKKAGPFAGMMAILKETSKMPPKDNNAKALAKPNMMDNLFSKFRPNKRIEFNLEGLLDDDVRGKYARYDFPFENLVLEGAGGHRGLAYAGAAKVLHTIGVLQTIRRFAGVGTGAIPATLLALGCAPEEVAGLTDESFYVIFEDSKLAYLSMMPNMIKGFGIYKGQKFLDWLGKILADKTGNADITFAQVRGWRNR</sequence>
<evidence type="ECO:0000256" key="1">
    <source>
        <dbReference type="ARBA" id="ARBA00023098"/>
    </source>
</evidence>
<organism>
    <name type="scientific">Branchiostoma floridae</name>
    <name type="common">Florida lancelet</name>
    <name type="synonym">Amphioxus</name>
    <dbReference type="NCBI Taxonomy" id="7739"/>
    <lineage>
        <taxon>Eukaryota</taxon>
        <taxon>Metazoa</taxon>
        <taxon>Chordata</taxon>
        <taxon>Cephalochordata</taxon>
        <taxon>Leptocardii</taxon>
        <taxon>Amphioxiformes</taxon>
        <taxon>Branchiostomatidae</taxon>
        <taxon>Branchiostoma</taxon>
    </lineage>
</organism>
<evidence type="ECO:0000256" key="2">
    <source>
        <dbReference type="SAM" id="MobiDB-lite"/>
    </source>
</evidence>